<dbReference type="Gene3D" id="1.25.40.340">
    <property type="match status" value="1"/>
</dbReference>
<dbReference type="InterPro" id="IPR036117">
    <property type="entry name" value="DhaL_dom_sf"/>
</dbReference>
<dbReference type="RefSeq" id="WP_091404928.1">
    <property type="nucleotide sequence ID" value="NZ_FMYV01000007.1"/>
</dbReference>
<evidence type="ECO:0000313" key="2">
    <source>
        <dbReference type="EMBL" id="SDC76592.1"/>
    </source>
</evidence>
<dbReference type="InterPro" id="IPR050270">
    <property type="entry name" value="DegV_domain_contain"/>
</dbReference>
<dbReference type="SUPFAM" id="SSF101473">
    <property type="entry name" value="DhaL-like"/>
    <property type="match status" value="1"/>
</dbReference>
<dbReference type="AlphaFoldDB" id="A0A1G6P8M9"/>
<dbReference type="InterPro" id="IPR019986">
    <property type="entry name" value="YloV-like"/>
</dbReference>
<proteinExistence type="predicted"/>
<dbReference type="PANTHER" id="PTHR33434">
    <property type="entry name" value="DEGV DOMAIN-CONTAINING PROTEIN DR_1986-RELATED"/>
    <property type="match status" value="1"/>
</dbReference>
<dbReference type="Pfam" id="PF13684">
    <property type="entry name" value="FakA-like_C"/>
    <property type="match status" value="1"/>
</dbReference>
<reference evidence="2 3" key="1">
    <citation type="submission" date="2016-10" db="EMBL/GenBank/DDBJ databases">
        <authorList>
            <person name="de Groot N.N."/>
        </authorList>
    </citation>
    <scope>NUCLEOTIDE SEQUENCE [LARGE SCALE GENOMIC DNA]</scope>
    <source>
        <strain evidence="2 3">WG14</strain>
    </source>
</reference>
<name>A0A1G6P8M9_9BACT</name>
<dbReference type="GO" id="GO:0004371">
    <property type="term" value="F:glycerone kinase activity"/>
    <property type="evidence" value="ECO:0007669"/>
    <property type="project" value="InterPro"/>
</dbReference>
<keyword evidence="3" id="KW-1185">Reference proteome</keyword>
<gene>
    <name evidence="2" type="ORF">SAMN04488588_1762</name>
</gene>
<dbReference type="InterPro" id="IPR004007">
    <property type="entry name" value="DhaL_dom"/>
</dbReference>
<dbReference type="SMART" id="SM01120">
    <property type="entry name" value="Dak2"/>
    <property type="match status" value="1"/>
</dbReference>
<dbReference type="InterPro" id="IPR048394">
    <property type="entry name" value="FakA-like_M"/>
</dbReference>
<dbReference type="Pfam" id="PF02734">
    <property type="entry name" value="Dak2"/>
    <property type="match status" value="1"/>
</dbReference>
<evidence type="ECO:0000313" key="3">
    <source>
        <dbReference type="Proteomes" id="UP000199322"/>
    </source>
</evidence>
<dbReference type="Pfam" id="PF21645">
    <property type="entry name" value="FakA-like_M"/>
    <property type="match status" value="1"/>
</dbReference>
<accession>A0A1G6P8M9</accession>
<dbReference type="Proteomes" id="UP000199322">
    <property type="component" value="Unassembled WGS sequence"/>
</dbReference>
<dbReference type="SMART" id="SM01121">
    <property type="entry name" value="Dak1_2"/>
    <property type="match status" value="1"/>
</dbReference>
<dbReference type="NCBIfam" id="TIGR03599">
    <property type="entry name" value="YloV"/>
    <property type="match status" value="1"/>
</dbReference>
<protein>
    <recommendedName>
        <fullName evidence="1">DhaL domain-containing protein</fullName>
    </recommendedName>
</protein>
<dbReference type="EMBL" id="FMYV01000007">
    <property type="protein sequence ID" value="SDC76592.1"/>
    <property type="molecule type" value="Genomic_DNA"/>
</dbReference>
<organism evidence="2 3">
    <name type="scientific">Geotoga petraea</name>
    <dbReference type="NCBI Taxonomy" id="28234"/>
    <lineage>
        <taxon>Bacteria</taxon>
        <taxon>Thermotogati</taxon>
        <taxon>Thermotogota</taxon>
        <taxon>Thermotogae</taxon>
        <taxon>Petrotogales</taxon>
        <taxon>Petrotogaceae</taxon>
        <taxon>Geotoga</taxon>
    </lineage>
</organism>
<dbReference type="STRING" id="28234.SAMN04488588_1762"/>
<dbReference type="InterPro" id="IPR033470">
    <property type="entry name" value="FakA-like_C"/>
</dbReference>
<feature type="domain" description="DhaL" evidence="1">
    <location>
        <begin position="8"/>
        <end position="201"/>
    </location>
</feature>
<sequence length="554" mass="62627">MKMYLEGKDIYIGIKKAAQVLVSNKDEINALNVFPVPDGDTGSNMSSAMLEAVEWLDKLKNHNSSKDVLKNLRDGLLMGARGNSGVILSQIFRGFTESLETKRKIKTTDFINALKNAKEVAYGAVIKPVEGTMLTLIRLLAERAEEELSEIKDFLEFTEKLEAIAFEIVDETPKYLKKLREANVVDAGAKGLAYIFRGINQSVHGDTDVKIEALEKATSNELANIAYEDITFQYCTECVLKLDEPEISKKEMDKIRSFLEEHGDSIVLVHQNEYLKTHVHTNHPGSVFEKFLEYGELMKIKVDNMKQQHKHVVENLAQKENSDDVVKSIEVKDNEDKNWGVVAVSPGEGISNVLKSLGVNRVISGGQTMNPSIKDMTEAVESLPYDKVVILPNNPNIIMTAEKVQEMTEKDILVIPTKYVQEGVSSMLGFDDNLEKDELFESMDEYVKSIIPIQVTHATRDSEINGEKIKKDEYLIFSGKELKEHGEDMYEKTQKLLLEYLEEGYEIITIFYGEGSDKNKIDEMINNILEKYEDVEVEIHNGGQKHYPLLISLE</sequence>
<dbReference type="PANTHER" id="PTHR33434:SF4">
    <property type="entry name" value="PHOSPHATASE PROTEIN"/>
    <property type="match status" value="1"/>
</dbReference>
<dbReference type="PROSITE" id="PS51480">
    <property type="entry name" value="DHAL"/>
    <property type="match status" value="1"/>
</dbReference>
<dbReference type="GO" id="GO:0006071">
    <property type="term" value="P:glycerol metabolic process"/>
    <property type="evidence" value="ECO:0007669"/>
    <property type="project" value="InterPro"/>
</dbReference>
<evidence type="ECO:0000259" key="1">
    <source>
        <dbReference type="PROSITE" id="PS51480"/>
    </source>
</evidence>